<evidence type="ECO:0000259" key="5">
    <source>
        <dbReference type="SMART" id="SM00479"/>
    </source>
</evidence>
<sequence length="381" mass="43021">MLSTGLGWLSKQSFHLSLFRVPDQNRIIYAALIAATCLIGCSYKGFLHILSRHTPSPGAKSSSSPTSFNDASTSDIFPLTRRKYNHPSAPNGTTPVPRAMRYQRQVRLPKKTVVSSPRPPPPPPKSKQPYDVFLVLDIEATCQQGADFNYPNEIIEFPVCLMKWMDRSSDKMASKLEVVAEFRSFVKPTWRPNLTEFCTSLTGITQSQVDSAPPFPEVIEMFQAFMIKHGLLDAETGERLVRFCWCSDGPFDVRDFVVKQCFISKVLMPGWIQGDVLDVRTAVMDWLYAQAEPAKYTPEPRVWTGPRRSTLNIPAQLKTLGLPEFQGRQHSGIDDSRNIAKIVAELAWRGVSLYPNTAIHPNRRWHWMGKSGQVLEEHLSI</sequence>
<evidence type="ECO:0000256" key="3">
    <source>
        <dbReference type="ARBA" id="ARBA00022839"/>
    </source>
</evidence>
<evidence type="ECO:0000313" key="7">
    <source>
        <dbReference type="Proteomes" id="UP000807353"/>
    </source>
</evidence>
<feature type="region of interest" description="Disordered" evidence="4">
    <location>
        <begin position="79"/>
        <end position="128"/>
    </location>
</feature>
<dbReference type="InterPro" id="IPR013520">
    <property type="entry name" value="Ribonucl_H"/>
</dbReference>
<dbReference type="InterPro" id="IPR051274">
    <property type="entry name" value="3-5_Exoribonuclease"/>
</dbReference>
<dbReference type="Gene3D" id="3.30.420.10">
    <property type="entry name" value="Ribonuclease H-like superfamily/Ribonuclease H"/>
    <property type="match status" value="1"/>
</dbReference>
<dbReference type="GO" id="GO:0000175">
    <property type="term" value="F:3'-5'-RNA exonuclease activity"/>
    <property type="evidence" value="ECO:0007669"/>
    <property type="project" value="InterPro"/>
</dbReference>
<dbReference type="CDD" id="cd06133">
    <property type="entry name" value="ERI-1_3'hExo_like"/>
    <property type="match status" value="1"/>
</dbReference>
<name>A0A9P6CN65_9AGAR</name>
<protein>
    <submittedName>
        <fullName evidence="6">Ribonuclease H-like domain-containing protein</fullName>
    </submittedName>
</protein>
<dbReference type="InterPro" id="IPR012337">
    <property type="entry name" value="RNaseH-like_sf"/>
</dbReference>
<evidence type="ECO:0000313" key="6">
    <source>
        <dbReference type="EMBL" id="KAF9466388.1"/>
    </source>
</evidence>
<dbReference type="AlphaFoldDB" id="A0A9P6CN65"/>
<gene>
    <name evidence="6" type="ORF">BDZ94DRAFT_1251835</name>
</gene>
<proteinExistence type="predicted"/>
<feature type="compositionally biased region" description="Pro residues" evidence="4">
    <location>
        <begin position="117"/>
        <end position="126"/>
    </location>
</feature>
<reference evidence="6" key="1">
    <citation type="submission" date="2020-11" db="EMBL/GenBank/DDBJ databases">
        <authorList>
            <consortium name="DOE Joint Genome Institute"/>
            <person name="Ahrendt S."/>
            <person name="Riley R."/>
            <person name="Andreopoulos W."/>
            <person name="Labutti K."/>
            <person name="Pangilinan J."/>
            <person name="Ruiz-Duenas F.J."/>
            <person name="Barrasa J.M."/>
            <person name="Sanchez-Garcia M."/>
            <person name="Camarero S."/>
            <person name="Miyauchi S."/>
            <person name="Serrano A."/>
            <person name="Linde D."/>
            <person name="Babiker R."/>
            <person name="Drula E."/>
            <person name="Ayuso-Fernandez I."/>
            <person name="Pacheco R."/>
            <person name="Padilla G."/>
            <person name="Ferreira P."/>
            <person name="Barriuso J."/>
            <person name="Kellner H."/>
            <person name="Castanera R."/>
            <person name="Alfaro M."/>
            <person name="Ramirez L."/>
            <person name="Pisabarro A.G."/>
            <person name="Kuo A."/>
            <person name="Tritt A."/>
            <person name="Lipzen A."/>
            <person name="He G."/>
            <person name="Yan M."/>
            <person name="Ng V."/>
            <person name="Cullen D."/>
            <person name="Martin F."/>
            <person name="Rosso M.-N."/>
            <person name="Henrissat B."/>
            <person name="Hibbett D."/>
            <person name="Martinez A.T."/>
            <person name="Grigoriev I.V."/>
        </authorList>
    </citation>
    <scope>NUCLEOTIDE SEQUENCE</scope>
    <source>
        <strain evidence="6">CBS 247.69</strain>
    </source>
</reference>
<dbReference type="InterPro" id="IPR036397">
    <property type="entry name" value="RNaseH_sf"/>
</dbReference>
<dbReference type="OrthoDB" id="448399at2759"/>
<comment type="caution">
    <text evidence="6">The sequence shown here is derived from an EMBL/GenBank/DDBJ whole genome shotgun (WGS) entry which is preliminary data.</text>
</comment>
<keyword evidence="2" id="KW-0378">Hydrolase</keyword>
<organism evidence="6 7">
    <name type="scientific">Collybia nuda</name>
    <dbReference type="NCBI Taxonomy" id="64659"/>
    <lineage>
        <taxon>Eukaryota</taxon>
        <taxon>Fungi</taxon>
        <taxon>Dikarya</taxon>
        <taxon>Basidiomycota</taxon>
        <taxon>Agaricomycotina</taxon>
        <taxon>Agaricomycetes</taxon>
        <taxon>Agaricomycetidae</taxon>
        <taxon>Agaricales</taxon>
        <taxon>Tricholomatineae</taxon>
        <taxon>Clitocybaceae</taxon>
        <taxon>Collybia</taxon>
    </lineage>
</organism>
<dbReference type="EMBL" id="MU150242">
    <property type="protein sequence ID" value="KAF9466388.1"/>
    <property type="molecule type" value="Genomic_DNA"/>
</dbReference>
<evidence type="ECO:0000256" key="2">
    <source>
        <dbReference type="ARBA" id="ARBA00022801"/>
    </source>
</evidence>
<feature type="domain" description="Exonuclease" evidence="5">
    <location>
        <begin position="132"/>
        <end position="352"/>
    </location>
</feature>
<dbReference type="SMART" id="SM00479">
    <property type="entry name" value="EXOIII"/>
    <property type="match status" value="1"/>
</dbReference>
<dbReference type="InterPro" id="IPR047201">
    <property type="entry name" value="ERI-1_3'hExo-like"/>
</dbReference>
<dbReference type="Pfam" id="PF00929">
    <property type="entry name" value="RNase_T"/>
    <property type="match status" value="1"/>
</dbReference>
<evidence type="ECO:0000256" key="1">
    <source>
        <dbReference type="ARBA" id="ARBA00022722"/>
    </source>
</evidence>
<keyword evidence="3" id="KW-0269">Exonuclease</keyword>
<keyword evidence="7" id="KW-1185">Reference proteome</keyword>
<dbReference type="PANTHER" id="PTHR23044">
    <property type="entry name" value="3'-5' EXONUCLEASE ERI1-RELATED"/>
    <property type="match status" value="1"/>
</dbReference>
<accession>A0A9P6CN65</accession>
<dbReference type="GO" id="GO:0003676">
    <property type="term" value="F:nucleic acid binding"/>
    <property type="evidence" value="ECO:0007669"/>
    <property type="project" value="InterPro"/>
</dbReference>
<dbReference type="SUPFAM" id="SSF53098">
    <property type="entry name" value="Ribonuclease H-like"/>
    <property type="match status" value="1"/>
</dbReference>
<dbReference type="Proteomes" id="UP000807353">
    <property type="component" value="Unassembled WGS sequence"/>
</dbReference>
<dbReference type="PANTHER" id="PTHR23044:SF61">
    <property type="entry name" value="3'-5' EXORIBONUCLEASE 1-RELATED"/>
    <property type="match status" value="1"/>
</dbReference>
<evidence type="ECO:0000256" key="4">
    <source>
        <dbReference type="SAM" id="MobiDB-lite"/>
    </source>
</evidence>
<keyword evidence="1" id="KW-0540">Nuclease</keyword>